<dbReference type="InterPro" id="IPR004450">
    <property type="entry name" value="Thr_synthase-like"/>
</dbReference>
<evidence type="ECO:0000256" key="5">
    <source>
        <dbReference type="NCBIfam" id="TIGR00260"/>
    </source>
</evidence>
<dbReference type="GO" id="GO:0009088">
    <property type="term" value="P:threonine biosynthetic process"/>
    <property type="evidence" value="ECO:0007669"/>
    <property type="project" value="UniProtKB-UniRule"/>
</dbReference>
<dbReference type="EMBL" id="CP000463">
    <property type="protein sequence ID" value="ABJ08678.1"/>
    <property type="molecule type" value="Genomic_DNA"/>
</dbReference>
<reference evidence="8" key="1">
    <citation type="submission" date="2006-09" db="EMBL/GenBank/DDBJ databases">
        <title>Complete sequence of Rhodopseudomonas palustris BisA53.</title>
        <authorList>
            <consortium name="US DOE Joint Genome Institute"/>
            <person name="Copeland A."/>
            <person name="Lucas S."/>
            <person name="Lapidus A."/>
            <person name="Barry K."/>
            <person name="Detter J.C."/>
            <person name="Glavina del Rio T."/>
            <person name="Hammon N."/>
            <person name="Israni S."/>
            <person name="Dalin E."/>
            <person name="Tice H."/>
            <person name="Pitluck S."/>
            <person name="Chain P."/>
            <person name="Malfatti S."/>
            <person name="Shin M."/>
            <person name="Vergez L."/>
            <person name="Schmutz J."/>
            <person name="Larimer F."/>
            <person name="Land M."/>
            <person name="Hauser L."/>
            <person name="Pelletier D.A."/>
            <person name="Kyrpides N."/>
            <person name="Kim E."/>
            <person name="Harwood C.S."/>
            <person name="Oda Y."/>
            <person name="Richardson P."/>
        </authorList>
    </citation>
    <scope>NUCLEOTIDE SEQUENCE [LARGE SCALE GENOMIC DNA]</scope>
    <source>
        <strain evidence="8">BisA53</strain>
    </source>
</reference>
<evidence type="ECO:0000313" key="8">
    <source>
        <dbReference type="EMBL" id="ABJ08678.1"/>
    </source>
</evidence>
<evidence type="ECO:0000256" key="6">
    <source>
        <dbReference type="PIRSR" id="PIRSR604450-51"/>
    </source>
</evidence>
<dbReference type="Pfam" id="PF24857">
    <property type="entry name" value="THR4_C"/>
    <property type="match status" value="1"/>
</dbReference>
<dbReference type="GO" id="GO:0004795">
    <property type="term" value="F:threonine synthase activity"/>
    <property type="evidence" value="ECO:0007669"/>
    <property type="project" value="UniProtKB-UniRule"/>
</dbReference>
<feature type="modified residue" description="N6-(pyridoxal phosphate)lysine" evidence="6">
    <location>
        <position position="114"/>
    </location>
</feature>
<dbReference type="FunFam" id="3.90.1380.10:FF:000002">
    <property type="entry name" value="Threonine synthase"/>
    <property type="match status" value="1"/>
</dbReference>
<feature type="domain" description="Threonine synthase N-terminal" evidence="7">
    <location>
        <begin position="4"/>
        <end position="82"/>
    </location>
</feature>
<dbReference type="CDD" id="cd01560">
    <property type="entry name" value="Thr-synth_2"/>
    <property type="match status" value="1"/>
</dbReference>
<dbReference type="PANTHER" id="PTHR42690:SF1">
    <property type="entry name" value="THREONINE SYNTHASE-LIKE 2"/>
    <property type="match status" value="1"/>
</dbReference>
<gene>
    <name evidence="8" type="ordered locus">RPE_4759</name>
</gene>
<dbReference type="STRING" id="316055.RPE_4759"/>
<dbReference type="EC" id="4.2.3.1" evidence="5"/>
<dbReference type="Gene3D" id="3.90.1380.10">
    <property type="entry name" value="Threonine synthase, N-terminal domain"/>
    <property type="match status" value="1"/>
</dbReference>
<evidence type="ECO:0000256" key="1">
    <source>
        <dbReference type="ARBA" id="ARBA00001933"/>
    </source>
</evidence>
<protein>
    <recommendedName>
        <fullName evidence="5">Threonine synthase</fullName>
        <ecNumber evidence="5">4.2.3.1</ecNumber>
    </recommendedName>
</protein>
<dbReference type="PANTHER" id="PTHR42690">
    <property type="entry name" value="THREONINE SYNTHASE FAMILY MEMBER"/>
    <property type="match status" value="1"/>
</dbReference>
<evidence type="ECO:0000259" key="7">
    <source>
        <dbReference type="Pfam" id="PF14821"/>
    </source>
</evidence>
<comment type="similarity">
    <text evidence="2">Belongs to the threonine synthase family.</text>
</comment>
<dbReference type="NCBIfam" id="TIGR00260">
    <property type="entry name" value="thrC"/>
    <property type="match status" value="1"/>
</dbReference>
<dbReference type="Pfam" id="PF14821">
    <property type="entry name" value="Thr_synth_N"/>
    <property type="match status" value="1"/>
</dbReference>
<name>Q07HA6_RHOP5</name>
<dbReference type="InterPro" id="IPR037158">
    <property type="entry name" value="Thr_synth_N_sf"/>
</dbReference>
<sequence>MLPHYISTRGEAPKLGFCDVMLTGLARDGGLYVPEVWPQLSPDTIASFFGRPYWEVAVEVIRPFVYGEITDAELGEMANEAYATFRHPAVVPLNQVSPSQFTLELFHGPTLAFKDVAMQLLSRLMDHVLAKRQQRITIVVATSGDTGGAAVDAFAGRDNVDLVVLFPDGKISDVQRRMMTTSAAGNVHALALEGNFDDCQAIVKGLFNHHRFRDQVSLSGVNSINWARIIAQVVYYFTSAVALGAPRREVDFTVPTGNFGDIFAGYVAKKMGLPVRKLRIAANVNDILARTLKTGIHEVREVHATASPSMDIQVSSNFERLLFEASHRDAALVRALMASLGQSGRYVLPDAVLAAIRTEFDAGRADEQETAAAIRTAWREAGDLVDPHTAVALAVADHDLADATVPNIVLSTAHAAKFPDAVEAACGVRPELPLWLEGLMTKPEQVKVMPCDQSAIERYVLSVSRVAKQGATP</sequence>
<dbReference type="SUPFAM" id="SSF53686">
    <property type="entry name" value="Tryptophan synthase beta subunit-like PLP-dependent enzymes"/>
    <property type="match status" value="1"/>
</dbReference>
<evidence type="ECO:0000256" key="2">
    <source>
        <dbReference type="ARBA" id="ARBA00005517"/>
    </source>
</evidence>
<keyword evidence="3 6" id="KW-0663">Pyridoxal phosphate</keyword>
<proteinExistence type="inferred from homology"/>
<dbReference type="Gene3D" id="3.40.50.1100">
    <property type="match status" value="2"/>
</dbReference>
<dbReference type="InterPro" id="IPR036052">
    <property type="entry name" value="TrpB-like_PALP_sf"/>
</dbReference>
<dbReference type="eggNOG" id="COG0498">
    <property type="taxonomic scope" value="Bacteria"/>
</dbReference>
<dbReference type="AlphaFoldDB" id="Q07HA6"/>
<accession>Q07HA6</accession>
<dbReference type="HOGENOM" id="CLU_015170_1_0_5"/>
<evidence type="ECO:0000256" key="4">
    <source>
        <dbReference type="ARBA" id="ARBA00023239"/>
    </source>
</evidence>
<comment type="cofactor">
    <cofactor evidence="1 6">
        <name>pyridoxal 5'-phosphate</name>
        <dbReference type="ChEBI" id="CHEBI:597326"/>
    </cofactor>
</comment>
<dbReference type="KEGG" id="rpe:RPE_4759"/>
<evidence type="ECO:0000256" key="3">
    <source>
        <dbReference type="ARBA" id="ARBA00022898"/>
    </source>
</evidence>
<dbReference type="InterPro" id="IPR029144">
    <property type="entry name" value="Thr_synth_N"/>
</dbReference>
<keyword evidence="4 8" id="KW-0456">Lyase</keyword>
<organism evidence="8">
    <name type="scientific">Rhodopseudomonas palustris (strain BisA53)</name>
    <dbReference type="NCBI Taxonomy" id="316055"/>
    <lineage>
        <taxon>Bacteria</taxon>
        <taxon>Pseudomonadati</taxon>
        <taxon>Pseudomonadota</taxon>
        <taxon>Alphaproteobacteria</taxon>
        <taxon>Hyphomicrobiales</taxon>
        <taxon>Nitrobacteraceae</taxon>
        <taxon>Rhodopseudomonas</taxon>
    </lineage>
</organism>
<dbReference type="InterPro" id="IPR051166">
    <property type="entry name" value="Threonine_Synthase"/>
</dbReference>